<dbReference type="SUPFAM" id="SSF52172">
    <property type="entry name" value="CheY-like"/>
    <property type="match status" value="1"/>
</dbReference>
<comment type="caution">
    <text evidence="7">The sequence shown here is derived from an EMBL/GenBank/DDBJ whole genome shotgun (WGS) entry which is preliminary data.</text>
</comment>
<feature type="modified residue" description="4-aspartylphosphate" evidence="4">
    <location>
        <position position="55"/>
    </location>
</feature>
<evidence type="ECO:0000256" key="4">
    <source>
        <dbReference type="PROSITE-ProRule" id="PRU00169"/>
    </source>
</evidence>
<keyword evidence="8" id="KW-1185">Reference proteome</keyword>
<dbReference type="AlphaFoldDB" id="A0A841R7K5"/>
<keyword evidence="4" id="KW-0597">Phosphoprotein</keyword>
<dbReference type="GO" id="GO:0000160">
    <property type="term" value="P:phosphorelay signal transduction system"/>
    <property type="evidence" value="ECO:0007669"/>
    <property type="project" value="InterPro"/>
</dbReference>
<dbReference type="EMBL" id="JACHGJ010000005">
    <property type="protein sequence ID" value="MBB6481244.1"/>
    <property type="molecule type" value="Genomic_DNA"/>
</dbReference>
<dbReference type="RefSeq" id="WP_184747483.1">
    <property type="nucleotide sequence ID" value="NZ_JACHGJ010000005.1"/>
</dbReference>
<dbReference type="Proteomes" id="UP000587760">
    <property type="component" value="Unassembled WGS sequence"/>
</dbReference>
<keyword evidence="1" id="KW-0805">Transcription regulation</keyword>
<evidence type="ECO:0000313" key="7">
    <source>
        <dbReference type="EMBL" id="MBB6481244.1"/>
    </source>
</evidence>
<evidence type="ECO:0000259" key="5">
    <source>
        <dbReference type="PROSITE" id="PS01124"/>
    </source>
</evidence>
<proteinExistence type="predicted"/>
<protein>
    <submittedName>
        <fullName evidence="7">Two-component system response regulator YesN</fullName>
    </submittedName>
</protein>
<keyword evidence="2" id="KW-0238">DNA-binding</keyword>
<gene>
    <name evidence="7" type="ORF">HNR50_002917</name>
</gene>
<sequence length="524" mass="60639">MFKLLIADDEQLEREALRFIISKSIDSINHFEEAVNGREAIDKARTTKPDIIILDINMPGINGIEAARKIRESDETACIIFLTAFHQFDYAHEAIKVGVEDYIVKPSSEKRIVEVMEKVTSKLMRKIGEKQKREIIESRLDRVTDYLGSEFIYNLATRTLEEEKFENYLTLLDMDFRKGRGMIMKLNYKSYPILTSQEYQKEILKKRCIRLLKAQLRQHDLFCSCNADLNSVLILVYCDRYNGIMESDEILSNRLQSITDNIRDDLNIDIMLGFGSIFESANRAQISFSEAKKSLSEISDKEDLSSSGGSFPIELEMDLEQAVLAVDKGKLDELFVKLEDMVQSSPASFEDKKNSILDLTVILRHSAALQFPEGECRIDTVELGDSLNVLELLKAFKDVLNELISKVAILYASENIPVIKKACQYIEENYYREISLEDTAAYCNLSTFYFSKIFKEHKKKNFITFLTEIRINEAKRLLNQTDLTMKEISGRIGYRDPNYFTRVFKRVEKCSPRHFRNKKMLKQQ</sequence>
<evidence type="ECO:0000259" key="6">
    <source>
        <dbReference type="PROSITE" id="PS50110"/>
    </source>
</evidence>
<keyword evidence="3" id="KW-0804">Transcription</keyword>
<evidence type="ECO:0000256" key="3">
    <source>
        <dbReference type="ARBA" id="ARBA00023163"/>
    </source>
</evidence>
<dbReference type="GO" id="GO:0043565">
    <property type="term" value="F:sequence-specific DNA binding"/>
    <property type="evidence" value="ECO:0007669"/>
    <property type="project" value="InterPro"/>
</dbReference>
<accession>A0A841R7K5</accession>
<dbReference type="SMART" id="SM00448">
    <property type="entry name" value="REC"/>
    <property type="match status" value="1"/>
</dbReference>
<dbReference type="SUPFAM" id="SSF46689">
    <property type="entry name" value="Homeodomain-like"/>
    <property type="match status" value="2"/>
</dbReference>
<reference evidence="7 8" key="1">
    <citation type="submission" date="2020-08" db="EMBL/GenBank/DDBJ databases">
        <title>Genomic Encyclopedia of Type Strains, Phase IV (KMG-IV): sequencing the most valuable type-strain genomes for metagenomic binning, comparative biology and taxonomic classification.</title>
        <authorList>
            <person name="Goeker M."/>
        </authorList>
    </citation>
    <scope>NUCLEOTIDE SEQUENCE [LARGE SCALE GENOMIC DNA]</scope>
    <source>
        <strain evidence="7 8">DSM 2461</strain>
    </source>
</reference>
<evidence type="ECO:0000256" key="1">
    <source>
        <dbReference type="ARBA" id="ARBA00023015"/>
    </source>
</evidence>
<dbReference type="Gene3D" id="3.40.50.2300">
    <property type="match status" value="1"/>
</dbReference>
<dbReference type="Gene3D" id="1.10.10.60">
    <property type="entry name" value="Homeodomain-like"/>
    <property type="match status" value="2"/>
</dbReference>
<dbReference type="PROSITE" id="PS50110">
    <property type="entry name" value="RESPONSE_REGULATORY"/>
    <property type="match status" value="1"/>
</dbReference>
<dbReference type="PANTHER" id="PTHR43280">
    <property type="entry name" value="ARAC-FAMILY TRANSCRIPTIONAL REGULATOR"/>
    <property type="match status" value="1"/>
</dbReference>
<evidence type="ECO:0000313" key="8">
    <source>
        <dbReference type="Proteomes" id="UP000587760"/>
    </source>
</evidence>
<dbReference type="PANTHER" id="PTHR43280:SF28">
    <property type="entry name" value="HTH-TYPE TRANSCRIPTIONAL ACTIVATOR RHAS"/>
    <property type="match status" value="1"/>
</dbReference>
<dbReference type="InterPro" id="IPR009057">
    <property type="entry name" value="Homeodomain-like_sf"/>
</dbReference>
<feature type="domain" description="HTH araC/xylS-type" evidence="5">
    <location>
        <begin position="420"/>
        <end position="518"/>
    </location>
</feature>
<dbReference type="Pfam" id="PF00072">
    <property type="entry name" value="Response_reg"/>
    <property type="match status" value="1"/>
</dbReference>
<dbReference type="InterPro" id="IPR018060">
    <property type="entry name" value="HTH_AraC"/>
</dbReference>
<dbReference type="InterPro" id="IPR001789">
    <property type="entry name" value="Sig_transdc_resp-reg_receiver"/>
</dbReference>
<dbReference type="CDD" id="cd17536">
    <property type="entry name" value="REC_YesN-like"/>
    <property type="match status" value="1"/>
</dbReference>
<organism evidence="7 8">
    <name type="scientific">Spirochaeta isovalerica</name>
    <dbReference type="NCBI Taxonomy" id="150"/>
    <lineage>
        <taxon>Bacteria</taxon>
        <taxon>Pseudomonadati</taxon>
        <taxon>Spirochaetota</taxon>
        <taxon>Spirochaetia</taxon>
        <taxon>Spirochaetales</taxon>
        <taxon>Spirochaetaceae</taxon>
        <taxon>Spirochaeta</taxon>
    </lineage>
</organism>
<feature type="domain" description="Response regulatory" evidence="6">
    <location>
        <begin position="3"/>
        <end position="120"/>
    </location>
</feature>
<evidence type="ECO:0000256" key="2">
    <source>
        <dbReference type="ARBA" id="ARBA00023125"/>
    </source>
</evidence>
<dbReference type="Pfam" id="PF12833">
    <property type="entry name" value="HTH_18"/>
    <property type="match status" value="1"/>
</dbReference>
<dbReference type="InterPro" id="IPR011006">
    <property type="entry name" value="CheY-like_superfamily"/>
</dbReference>
<name>A0A841R7K5_9SPIO</name>
<dbReference type="SMART" id="SM00342">
    <property type="entry name" value="HTH_ARAC"/>
    <property type="match status" value="1"/>
</dbReference>
<dbReference type="GO" id="GO:0003700">
    <property type="term" value="F:DNA-binding transcription factor activity"/>
    <property type="evidence" value="ECO:0007669"/>
    <property type="project" value="InterPro"/>
</dbReference>
<dbReference type="PROSITE" id="PS01124">
    <property type="entry name" value="HTH_ARAC_FAMILY_2"/>
    <property type="match status" value="1"/>
</dbReference>